<evidence type="ECO:0000313" key="2">
    <source>
        <dbReference type="EMBL" id="MET3790678.1"/>
    </source>
</evidence>
<name>A0ABV2MV54_9HYPH</name>
<gene>
    <name evidence="2" type="ORF">ABID37_000869</name>
</gene>
<accession>A0ABV2MV54</accession>
<protein>
    <submittedName>
        <fullName evidence="2">Uncharacterized protein</fullName>
    </submittedName>
</protein>
<evidence type="ECO:0000313" key="3">
    <source>
        <dbReference type="Proteomes" id="UP001549076"/>
    </source>
</evidence>
<dbReference type="RefSeq" id="WP_354192864.1">
    <property type="nucleotide sequence ID" value="NZ_JBEPML010000002.1"/>
</dbReference>
<feature type="region of interest" description="Disordered" evidence="1">
    <location>
        <begin position="97"/>
        <end position="139"/>
    </location>
</feature>
<feature type="region of interest" description="Disordered" evidence="1">
    <location>
        <begin position="156"/>
        <end position="184"/>
    </location>
</feature>
<feature type="compositionally biased region" description="Basic and acidic residues" evidence="1">
    <location>
        <begin position="100"/>
        <end position="115"/>
    </location>
</feature>
<dbReference type="Proteomes" id="UP001549076">
    <property type="component" value="Unassembled WGS sequence"/>
</dbReference>
<evidence type="ECO:0000256" key="1">
    <source>
        <dbReference type="SAM" id="MobiDB-lite"/>
    </source>
</evidence>
<sequence>MNAEAGHNSELTPAEWKALKFHHFAAISAQQVKVAEQQAEYKRLRRLAKADGIVLSDIDFMMKCAEIEDPEILTDRIKREAEIAQWFALPIGAQPELFGDVDREPGEDRAAREGEAAGFAGKDCEPPYDANSPMGRAWSASWKKAQEQMLSDLALAMEKRNSEQDGDELISGHDADDPFAEAAE</sequence>
<keyword evidence="3" id="KW-1185">Reference proteome</keyword>
<organism evidence="2 3">
    <name type="scientific">Aquamicrobium terrae</name>
    <dbReference type="NCBI Taxonomy" id="1324945"/>
    <lineage>
        <taxon>Bacteria</taxon>
        <taxon>Pseudomonadati</taxon>
        <taxon>Pseudomonadota</taxon>
        <taxon>Alphaproteobacteria</taxon>
        <taxon>Hyphomicrobiales</taxon>
        <taxon>Phyllobacteriaceae</taxon>
        <taxon>Aquamicrobium</taxon>
    </lineage>
</organism>
<reference evidence="2 3" key="1">
    <citation type="submission" date="2024-06" db="EMBL/GenBank/DDBJ databases">
        <title>Genomic Encyclopedia of Type Strains, Phase IV (KMG-IV): sequencing the most valuable type-strain genomes for metagenomic binning, comparative biology and taxonomic classification.</title>
        <authorList>
            <person name="Goeker M."/>
        </authorList>
    </citation>
    <scope>NUCLEOTIDE SEQUENCE [LARGE SCALE GENOMIC DNA]</scope>
    <source>
        <strain evidence="2 3">DSM 27865</strain>
    </source>
</reference>
<proteinExistence type="predicted"/>
<dbReference type="EMBL" id="JBEPML010000002">
    <property type="protein sequence ID" value="MET3790678.1"/>
    <property type="molecule type" value="Genomic_DNA"/>
</dbReference>
<comment type="caution">
    <text evidence="2">The sequence shown here is derived from an EMBL/GenBank/DDBJ whole genome shotgun (WGS) entry which is preliminary data.</text>
</comment>